<protein>
    <recommendedName>
        <fullName evidence="4">Metal-dependent hydrolase</fullName>
    </recommendedName>
</protein>
<dbReference type="KEGG" id="tom:BWR18_10925"/>
<organism evidence="2 3">
    <name type="scientific">Tateyamaria omphalii</name>
    <dbReference type="NCBI Taxonomy" id="299262"/>
    <lineage>
        <taxon>Bacteria</taxon>
        <taxon>Pseudomonadati</taxon>
        <taxon>Pseudomonadota</taxon>
        <taxon>Alphaproteobacteria</taxon>
        <taxon>Rhodobacterales</taxon>
        <taxon>Roseobacteraceae</taxon>
        <taxon>Tateyamaria</taxon>
    </lineage>
</organism>
<keyword evidence="1" id="KW-0812">Transmembrane</keyword>
<evidence type="ECO:0000256" key="1">
    <source>
        <dbReference type="SAM" id="Phobius"/>
    </source>
</evidence>
<evidence type="ECO:0008006" key="4">
    <source>
        <dbReference type="Google" id="ProtNLM"/>
    </source>
</evidence>
<sequence>MIVGHAPAGYLLACATDRSFFRDPVMFWAIIIGAIAPDLDTVWLLFVDGGAVRHDSYLTHDPTLWAVMLFFGVVLTSRVLIGVGLGALLHMVLDTITGDISWGWGTFSFSGPLVVLLGAEDDWFVSTVLHWTIFIELALWSVAGVVFVARRELEPPE</sequence>
<feature type="transmembrane region" description="Helical" evidence="1">
    <location>
        <begin position="66"/>
        <end position="89"/>
    </location>
</feature>
<feature type="transmembrane region" description="Helical" evidence="1">
    <location>
        <begin position="25"/>
        <end position="46"/>
    </location>
</feature>
<accession>A0A1P8MVV8</accession>
<evidence type="ECO:0000313" key="2">
    <source>
        <dbReference type="EMBL" id="APX12133.1"/>
    </source>
</evidence>
<keyword evidence="1" id="KW-1133">Transmembrane helix</keyword>
<evidence type="ECO:0000313" key="3">
    <source>
        <dbReference type="Proteomes" id="UP000186336"/>
    </source>
</evidence>
<proteinExistence type="predicted"/>
<name>A0A1P8MVV8_9RHOB</name>
<dbReference type="STRING" id="299262.BWR18_10925"/>
<feature type="transmembrane region" description="Helical" evidence="1">
    <location>
        <begin position="131"/>
        <end position="149"/>
    </location>
</feature>
<dbReference type="AlphaFoldDB" id="A0A1P8MVV8"/>
<dbReference type="OrthoDB" id="199738at2"/>
<reference evidence="2 3" key="1">
    <citation type="submission" date="2017-01" db="EMBL/GenBank/DDBJ databases">
        <title>Complete genome of Tateyamaria omphalii DOK1-4 isolated from seawater in Dokdo.</title>
        <authorList>
            <person name="Kim J.H."/>
            <person name="Chi W.-J."/>
        </authorList>
    </citation>
    <scope>NUCLEOTIDE SEQUENCE [LARGE SCALE GENOMIC DNA]</scope>
    <source>
        <strain evidence="2 3">DOK1-4</strain>
    </source>
</reference>
<dbReference type="EMBL" id="CP019312">
    <property type="protein sequence ID" value="APX12133.1"/>
    <property type="molecule type" value="Genomic_DNA"/>
</dbReference>
<keyword evidence="1" id="KW-0472">Membrane</keyword>
<feature type="transmembrane region" description="Helical" evidence="1">
    <location>
        <begin position="101"/>
        <end position="119"/>
    </location>
</feature>
<dbReference type="Proteomes" id="UP000186336">
    <property type="component" value="Chromosome"/>
</dbReference>
<dbReference type="RefSeq" id="WP_076628198.1">
    <property type="nucleotide sequence ID" value="NZ_CP019312.1"/>
</dbReference>
<gene>
    <name evidence="2" type="ORF">BWR18_10925</name>
</gene>
<keyword evidence="3" id="KW-1185">Reference proteome</keyword>